<sequence length="446" mass="49412">MEKGNSNQTVEPQMDSKYEEEPPPPYVPPVQHNKSLPDLPQVPSDDEGPSNDSGFSTPVYYTRDPRKLIGYVIPFPRPLLELPVEDMPSRFLIYTPPPPPLKKPTEGEKEGVVHKFQRKWQEEVRDAKDASVQRTRWQNVKSKTTRGVDWCISQTTSSNVDFLVRIDASSSSSSSSDNKKKKDKKKQDHHRSDSAQTSNASLQTSDAIPQDHGAGTPRSADAVPAPERPAGPPEIVLAYPPTLPGTPASIRAEFVDTTLRTKSRTQRDAVLATGLLPFSVAADILMTPVLPFVPLMQVNAAWAFFAIRGSRAARRATKQLELGDEDAAKKGETDDGKGADGNDEREERVKFTFRPAPGLEALERYLAARCREKDDKLFPEVQDPPTEGYLLEAIGWSPSLVDEEGASEAELAAVKDDVRQVMAKAAREWRSWCNSYAKNPKKAVKK</sequence>
<reference evidence="2" key="1">
    <citation type="submission" date="2020-04" db="EMBL/GenBank/DDBJ databases">
        <title>Genome Assembly and Annotation of Botryosphaeria dothidea sdau 11-99, a Latent Pathogen of Apple Fruit Ring Rot in China.</title>
        <authorList>
            <person name="Yu C."/>
            <person name="Diao Y."/>
            <person name="Lu Q."/>
            <person name="Zhao J."/>
            <person name="Cui S."/>
            <person name="Peng C."/>
            <person name="He B."/>
            <person name="Liu H."/>
        </authorList>
    </citation>
    <scope>NUCLEOTIDE SEQUENCE [LARGE SCALE GENOMIC DNA]</scope>
    <source>
        <strain evidence="2">Sdau11-99</strain>
    </source>
</reference>
<dbReference type="Proteomes" id="UP000572817">
    <property type="component" value="Unassembled WGS sequence"/>
</dbReference>
<accession>A0A8H4J411</accession>
<feature type="region of interest" description="Disordered" evidence="1">
    <location>
        <begin position="323"/>
        <end position="347"/>
    </location>
</feature>
<name>A0A8H4J411_9PEZI</name>
<gene>
    <name evidence="2" type="ORF">GTA08_BOTSDO11569</name>
</gene>
<dbReference type="AlphaFoldDB" id="A0A8H4J411"/>
<dbReference type="EMBL" id="WWBZ02000002">
    <property type="protein sequence ID" value="KAF4312645.1"/>
    <property type="molecule type" value="Genomic_DNA"/>
</dbReference>
<keyword evidence="3" id="KW-1185">Reference proteome</keyword>
<organism evidence="2 3">
    <name type="scientific">Botryosphaeria dothidea</name>
    <dbReference type="NCBI Taxonomy" id="55169"/>
    <lineage>
        <taxon>Eukaryota</taxon>
        <taxon>Fungi</taxon>
        <taxon>Dikarya</taxon>
        <taxon>Ascomycota</taxon>
        <taxon>Pezizomycotina</taxon>
        <taxon>Dothideomycetes</taxon>
        <taxon>Dothideomycetes incertae sedis</taxon>
        <taxon>Botryosphaeriales</taxon>
        <taxon>Botryosphaeriaceae</taxon>
        <taxon>Botryosphaeria</taxon>
    </lineage>
</organism>
<evidence type="ECO:0000313" key="2">
    <source>
        <dbReference type="EMBL" id="KAF4312645.1"/>
    </source>
</evidence>
<evidence type="ECO:0000256" key="1">
    <source>
        <dbReference type="SAM" id="MobiDB-lite"/>
    </source>
</evidence>
<feature type="compositionally biased region" description="Basic and acidic residues" evidence="1">
    <location>
        <begin position="326"/>
        <end position="347"/>
    </location>
</feature>
<feature type="compositionally biased region" description="Basic residues" evidence="1">
    <location>
        <begin position="179"/>
        <end position="189"/>
    </location>
</feature>
<feature type="compositionally biased region" description="Polar residues" evidence="1">
    <location>
        <begin position="195"/>
        <end position="207"/>
    </location>
</feature>
<proteinExistence type="predicted"/>
<evidence type="ECO:0000313" key="3">
    <source>
        <dbReference type="Proteomes" id="UP000572817"/>
    </source>
</evidence>
<feature type="region of interest" description="Disordered" evidence="1">
    <location>
        <begin position="1"/>
        <end position="61"/>
    </location>
</feature>
<dbReference type="OrthoDB" id="3189033at2759"/>
<feature type="region of interest" description="Disordered" evidence="1">
    <location>
        <begin position="168"/>
        <end position="242"/>
    </location>
</feature>
<protein>
    <submittedName>
        <fullName evidence="2">Secreted protein</fullName>
    </submittedName>
</protein>
<comment type="caution">
    <text evidence="2">The sequence shown here is derived from an EMBL/GenBank/DDBJ whole genome shotgun (WGS) entry which is preliminary data.</text>
</comment>
<feature type="compositionally biased region" description="Polar residues" evidence="1">
    <location>
        <begin position="1"/>
        <end position="11"/>
    </location>
</feature>